<gene>
    <name evidence="1" type="ORF">OE749_03570</name>
</gene>
<dbReference type="Proteomes" id="UP001652504">
    <property type="component" value="Unassembled WGS sequence"/>
</dbReference>
<dbReference type="RefSeq" id="WP_263710994.1">
    <property type="nucleotide sequence ID" value="NZ_JAOWKX010000002.1"/>
</dbReference>
<organism evidence="1 2">
    <name type="scientific">Fluctibacter corallii</name>
    <dbReference type="NCBI Taxonomy" id="2984329"/>
    <lineage>
        <taxon>Bacteria</taxon>
        <taxon>Pseudomonadati</taxon>
        <taxon>Pseudomonadota</taxon>
        <taxon>Gammaproteobacteria</taxon>
        <taxon>Alteromonadales</taxon>
        <taxon>Alteromonadaceae</taxon>
        <taxon>Fluctibacter</taxon>
    </lineage>
</organism>
<keyword evidence="2" id="KW-1185">Reference proteome</keyword>
<name>A0ABT3A526_9ALTE</name>
<evidence type="ECO:0000313" key="2">
    <source>
        <dbReference type="Proteomes" id="UP001652504"/>
    </source>
</evidence>
<protein>
    <submittedName>
        <fullName evidence="1">Uncharacterized protein</fullName>
    </submittedName>
</protein>
<evidence type="ECO:0000313" key="1">
    <source>
        <dbReference type="EMBL" id="MCV2883781.1"/>
    </source>
</evidence>
<comment type="caution">
    <text evidence="1">The sequence shown here is derived from an EMBL/GenBank/DDBJ whole genome shotgun (WGS) entry which is preliminary data.</text>
</comment>
<sequence>MYKNVVSAWKALNVLLLTICVLFANMAVALSIAPEGGANSPNVASQSNTRLSIDGNDPSVGAIYLDAEQFVHANLYDAMAAVWAVDRKSWNQVLYAHACVNNAQSIPLQQAYQALYPLFSEAMQTLSERANQFDSDLEQAILADVAQLGFRLFSSSYAHGYARQVVYTNSMSDGVQEEMCGAPVAGEHIGSVDYEHSVQWSTARFLNDSPSSSLLEASMNGLLHHANYGYQSFKRFLALEYSAFDALVYSHAYQNMPAYNTLFVHVTEHENVKRYTQELNKQLPSEVPSVSDYSDFAFLTLSSGYHWGTMSVLALVEEEYPSLHVKIKRQALDDVRTTTERLAKQASSILDKNS</sequence>
<dbReference type="EMBL" id="JAOWKX010000002">
    <property type="protein sequence ID" value="MCV2883781.1"/>
    <property type="molecule type" value="Genomic_DNA"/>
</dbReference>
<proteinExistence type="predicted"/>
<reference evidence="1 2" key="1">
    <citation type="submission" date="2022-10" db="EMBL/GenBank/DDBJ databases">
        <title>Aestuariibacter sp. AA17 isolated from Montipora capitata coral fragment.</title>
        <authorList>
            <person name="Emsley S.A."/>
            <person name="Pfannmuller K.M."/>
            <person name="Loughran R.M."/>
            <person name="Shlafstein M."/>
            <person name="Papke E."/>
            <person name="Saw J.H."/>
            <person name="Ushijima B."/>
            <person name="Videau P."/>
        </authorList>
    </citation>
    <scope>NUCLEOTIDE SEQUENCE [LARGE SCALE GENOMIC DNA]</scope>
    <source>
        <strain evidence="1 2">AA17</strain>
    </source>
</reference>
<accession>A0ABT3A526</accession>